<reference evidence="3" key="1">
    <citation type="submission" date="2013-12" db="EMBL/GenBank/DDBJ databases">
        <title>The Genome Sequence of Aphanomyces invadans NJM9701.</title>
        <authorList>
            <consortium name="The Broad Institute Genomics Platform"/>
            <person name="Russ C."/>
            <person name="Tyler B."/>
            <person name="van West P."/>
            <person name="Dieguez-Uribeondo J."/>
            <person name="Young S.K."/>
            <person name="Zeng Q."/>
            <person name="Gargeya S."/>
            <person name="Fitzgerald M."/>
            <person name="Abouelleil A."/>
            <person name="Alvarado L."/>
            <person name="Chapman S.B."/>
            <person name="Gainer-Dewar J."/>
            <person name="Goldberg J."/>
            <person name="Griggs A."/>
            <person name="Gujja S."/>
            <person name="Hansen M."/>
            <person name="Howarth C."/>
            <person name="Imamovic A."/>
            <person name="Ireland A."/>
            <person name="Larimer J."/>
            <person name="McCowan C."/>
            <person name="Murphy C."/>
            <person name="Pearson M."/>
            <person name="Poon T.W."/>
            <person name="Priest M."/>
            <person name="Roberts A."/>
            <person name="Saif S."/>
            <person name="Shea T."/>
            <person name="Sykes S."/>
            <person name="Wortman J."/>
            <person name="Nusbaum C."/>
            <person name="Birren B."/>
        </authorList>
    </citation>
    <scope>NUCLEOTIDE SEQUENCE [LARGE SCALE GENOMIC DNA]</scope>
    <source>
        <strain evidence="3">NJM9701</strain>
    </source>
</reference>
<protein>
    <recommendedName>
        <fullName evidence="4">Ig-like domain-containing protein</fullName>
    </recommendedName>
</protein>
<dbReference type="EMBL" id="KI913981">
    <property type="protein sequence ID" value="ETV95234.1"/>
    <property type="molecule type" value="Genomic_DNA"/>
</dbReference>
<keyword evidence="1" id="KW-0812">Transmembrane</keyword>
<dbReference type="OrthoDB" id="76241at2759"/>
<evidence type="ECO:0000313" key="3">
    <source>
        <dbReference type="EMBL" id="ETV95234.1"/>
    </source>
</evidence>
<keyword evidence="1" id="KW-0472">Membrane</keyword>
<sequence length="325" mass="34016">MAKAFVALFSVLWAVPPIDALVTICKASSATSWSTGIECSMELDIVRPTVVDRSTPIAWTIRSTYGDPIVLVKSAISVCDTSKYTCTYGSADFVAAPSSAIAFENATFAKGATTVTFPTSSSYVVALNVVAGSNGQQFLATLPVPVVLASSSLPSMAPPTIPGTTPSSTISQDDRSKIPSNGSVILIIVGAILALVLGTVFAMLFAKLRKARANISSQQSSLGTYHPDDASHVELDATAAAKFVPPEPYSRRVYVANSSDRGSSVAGGPSSSCASDGMSALQTNFRYPSASGARNSTSETCYGGYVQVTDQVAPQRARRPLNYRR</sequence>
<accession>A0A024TMK3</accession>
<dbReference type="AlphaFoldDB" id="A0A024TMK3"/>
<dbReference type="VEuPathDB" id="FungiDB:H310_11142"/>
<organism evidence="3">
    <name type="scientific">Aphanomyces invadans</name>
    <dbReference type="NCBI Taxonomy" id="157072"/>
    <lineage>
        <taxon>Eukaryota</taxon>
        <taxon>Sar</taxon>
        <taxon>Stramenopiles</taxon>
        <taxon>Oomycota</taxon>
        <taxon>Saprolegniomycetes</taxon>
        <taxon>Saprolegniales</taxon>
        <taxon>Verrucalvaceae</taxon>
        <taxon>Aphanomyces</taxon>
    </lineage>
</organism>
<feature type="signal peptide" evidence="2">
    <location>
        <begin position="1"/>
        <end position="20"/>
    </location>
</feature>
<gene>
    <name evidence="3" type="ORF">H310_11142</name>
</gene>
<keyword evidence="2" id="KW-0732">Signal</keyword>
<evidence type="ECO:0008006" key="4">
    <source>
        <dbReference type="Google" id="ProtNLM"/>
    </source>
</evidence>
<keyword evidence="1" id="KW-1133">Transmembrane helix</keyword>
<evidence type="ECO:0000256" key="2">
    <source>
        <dbReference type="SAM" id="SignalP"/>
    </source>
</evidence>
<evidence type="ECO:0000256" key="1">
    <source>
        <dbReference type="SAM" id="Phobius"/>
    </source>
</evidence>
<proteinExistence type="predicted"/>
<dbReference type="GeneID" id="20088192"/>
<feature type="chain" id="PRO_5001537585" description="Ig-like domain-containing protein" evidence="2">
    <location>
        <begin position="21"/>
        <end position="325"/>
    </location>
</feature>
<feature type="transmembrane region" description="Helical" evidence="1">
    <location>
        <begin position="184"/>
        <end position="206"/>
    </location>
</feature>
<dbReference type="RefSeq" id="XP_008875935.1">
    <property type="nucleotide sequence ID" value="XM_008877713.1"/>
</dbReference>
<name>A0A024TMK3_9STRA</name>